<accession>A0A2P2P5X3</accession>
<protein>
    <submittedName>
        <fullName evidence="1">Uncharacterized protein</fullName>
    </submittedName>
</protein>
<evidence type="ECO:0000313" key="1">
    <source>
        <dbReference type="EMBL" id="MBX50053.1"/>
    </source>
</evidence>
<sequence length="38" mass="4372">MQGTSKNSCHYSLEIVMKILTFTFYWSKRPNETGANST</sequence>
<dbReference type="AlphaFoldDB" id="A0A2P2P5X3"/>
<reference evidence="1" key="1">
    <citation type="submission" date="2018-02" db="EMBL/GenBank/DDBJ databases">
        <title>Rhizophora mucronata_Transcriptome.</title>
        <authorList>
            <person name="Meera S.P."/>
            <person name="Sreeshan A."/>
            <person name="Augustine A."/>
        </authorList>
    </citation>
    <scope>NUCLEOTIDE SEQUENCE</scope>
    <source>
        <tissue evidence="1">Leaf</tissue>
    </source>
</reference>
<organism evidence="1">
    <name type="scientific">Rhizophora mucronata</name>
    <name type="common">Asiatic mangrove</name>
    <dbReference type="NCBI Taxonomy" id="61149"/>
    <lineage>
        <taxon>Eukaryota</taxon>
        <taxon>Viridiplantae</taxon>
        <taxon>Streptophyta</taxon>
        <taxon>Embryophyta</taxon>
        <taxon>Tracheophyta</taxon>
        <taxon>Spermatophyta</taxon>
        <taxon>Magnoliopsida</taxon>
        <taxon>eudicotyledons</taxon>
        <taxon>Gunneridae</taxon>
        <taxon>Pentapetalae</taxon>
        <taxon>rosids</taxon>
        <taxon>fabids</taxon>
        <taxon>Malpighiales</taxon>
        <taxon>Rhizophoraceae</taxon>
        <taxon>Rhizophora</taxon>
    </lineage>
</organism>
<name>A0A2P2P5X3_RHIMU</name>
<dbReference type="EMBL" id="GGEC01069569">
    <property type="protein sequence ID" value="MBX50053.1"/>
    <property type="molecule type" value="Transcribed_RNA"/>
</dbReference>
<proteinExistence type="predicted"/>